<protein>
    <submittedName>
        <fullName evidence="2">Uncharacterized protein</fullName>
    </submittedName>
</protein>
<evidence type="ECO:0000313" key="2">
    <source>
        <dbReference type="EMBL" id="VFR31229.1"/>
    </source>
</evidence>
<gene>
    <name evidence="3" type="ORF">ANDO1_0549</name>
    <name evidence="2" type="ORF">ANDO2_0454</name>
</gene>
<sequence length="43" mass="4270">MPHDGPLESLLGSAARPRAVPLRAAVGPRRSARPAGAGPVVSA</sequence>
<evidence type="ECO:0000256" key="1">
    <source>
        <dbReference type="SAM" id="MobiDB-lite"/>
    </source>
</evidence>
<accession>A0A484Q2W0</accession>
<feature type="region of interest" description="Disordered" evidence="1">
    <location>
        <begin position="1"/>
        <end position="43"/>
    </location>
</feature>
<organism evidence="2">
    <name type="scientific">plant metagenome</name>
    <dbReference type="NCBI Taxonomy" id="1297885"/>
    <lineage>
        <taxon>unclassified sequences</taxon>
        <taxon>metagenomes</taxon>
        <taxon>organismal metagenomes</taxon>
    </lineage>
</organism>
<reference evidence="2" key="1">
    <citation type="submission" date="2019-03" db="EMBL/GenBank/DDBJ databases">
        <authorList>
            <person name="Danneels B."/>
        </authorList>
    </citation>
    <scope>NUCLEOTIDE SEQUENCE</scope>
</reference>
<evidence type="ECO:0000313" key="3">
    <source>
        <dbReference type="EMBL" id="VFR41018.1"/>
    </source>
</evidence>
<name>A0A484Q2W0_9ZZZZ</name>
<dbReference type="EMBL" id="CAADHZ010000028">
    <property type="protein sequence ID" value="VFR41018.1"/>
    <property type="molecule type" value="Genomic_DNA"/>
</dbReference>
<dbReference type="EMBL" id="CAADIB010000010">
    <property type="protein sequence ID" value="VFR31229.1"/>
    <property type="molecule type" value="Genomic_DNA"/>
</dbReference>
<proteinExistence type="predicted"/>
<dbReference type="AlphaFoldDB" id="A0A484Q2W0"/>
<feature type="compositionally biased region" description="Low complexity" evidence="1">
    <location>
        <begin position="14"/>
        <end position="29"/>
    </location>
</feature>